<organism evidence="1 2">
    <name type="scientific">Vulcanibacillus modesticaldus</name>
    <dbReference type="NCBI Taxonomy" id="337097"/>
    <lineage>
        <taxon>Bacteria</taxon>
        <taxon>Bacillati</taxon>
        <taxon>Bacillota</taxon>
        <taxon>Bacilli</taxon>
        <taxon>Bacillales</taxon>
        <taxon>Bacillaceae</taxon>
        <taxon>Vulcanibacillus</taxon>
    </lineage>
</organism>
<dbReference type="RefSeq" id="WP_069656218.1">
    <property type="nucleotide sequence ID" value="NZ_MIJF01000012.1"/>
</dbReference>
<dbReference type="InterPro" id="IPR014998">
    <property type="entry name" value="DUF1848"/>
</dbReference>
<sequence>MIISASRRTDIPAFYSDWFFNRIKEGYVLVRNPYNYHHVSKVKLTPDVVDMIVFWTKNPTKMLNKLDLLKEYNYYFQFTLNSYDKSIEKNVPKKSEVITTFIKLSEKIGKNRVIWRYDPIFLTDQIDKKYHYEYFAYLANRLKNHTNKVVISFLSLYKKTERNTKHLNIKQINEDDIRDIALKIAKIARMHNLTIEACSEPLDLSEVGIDRGHCIDRELITDLLGVQIAANKDKNQRNSCGCITSIDIGTYNSCDHQCLYCYANFNRETVIKNRHFHHKNSPLLLGKLEKEDQVYERDTESLKHNQLSLFDF</sequence>
<dbReference type="Pfam" id="PF08902">
    <property type="entry name" value="DUF1848"/>
    <property type="match status" value="1"/>
</dbReference>
<proteinExistence type="predicted"/>
<protein>
    <recommendedName>
        <fullName evidence="3">DUF1848 domain-containing protein</fullName>
    </recommendedName>
</protein>
<reference evidence="1 2" key="1">
    <citation type="submission" date="2016-09" db="EMBL/GenBank/DDBJ databases">
        <title>Draft genome sequence for the type strain of Vulcanibacillus modesticaldus BR, a strictly anaerobic, moderately thermophilic, and nitrate-reducing bacterium from deep sea-hydrothermal vents of the Mid-Atlantic Ridge.</title>
        <authorList>
            <person name="Abin C.A."/>
            <person name="Hollibaugh J.T."/>
        </authorList>
    </citation>
    <scope>NUCLEOTIDE SEQUENCE [LARGE SCALE GENOMIC DNA]</scope>
    <source>
        <strain evidence="1 2">BR</strain>
    </source>
</reference>
<evidence type="ECO:0000313" key="2">
    <source>
        <dbReference type="Proteomes" id="UP000243739"/>
    </source>
</evidence>
<evidence type="ECO:0000313" key="1">
    <source>
        <dbReference type="EMBL" id="OEF99913.1"/>
    </source>
</evidence>
<dbReference type="AlphaFoldDB" id="A0A1D2YW62"/>
<dbReference type="OrthoDB" id="9771212at2"/>
<dbReference type="STRING" id="337097.BHF71_07335"/>
<gene>
    <name evidence="1" type="ORF">BHF71_07335</name>
</gene>
<dbReference type="Proteomes" id="UP000243739">
    <property type="component" value="Unassembled WGS sequence"/>
</dbReference>
<name>A0A1D2YW62_9BACI</name>
<comment type="caution">
    <text evidence="1">The sequence shown here is derived from an EMBL/GenBank/DDBJ whole genome shotgun (WGS) entry which is preliminary data.</text>
</comment>
<accession>A0A1D2YW62</accession>
<dbReference type="EMBL" id="MIJF01000012">
    <property type="protein sequence ID" value="OEF99913.1"/>
    <property type="molecule type" value="Genomic_DNA"/>
</dbReference>
<keyword evidence="2" id="KW-1185">Reference proteome</keyword>
<evidence type="ECO:0008006" key="3">
    <source>
        <dbReference type="Google" id="ProtNLM"/>
    </source>
</evidence>